<proteinExistence type="predicted"/>
<name>K1PUQ3_MAGGI</name>
<protein>
    <submittedName>
        <fullName evidence="1">Uncharacterized protein</fullName>
    </submittedName>
</protein>
<sequence length="60" mass="6616">MEHFGRCRDIILVRVVSCFNVMNSKALSTCSAVKKLSTVVVSKTTSCTMGKMLFCSIEHS</sequence>
<dbReference type="InParanoid" id="K1PUQ3"/>
<accession>K1PUQ3</accession>
<evidence type="ECO:0000313" key="1">
    <source>
        <dbReference type="EMBL" id="EKC25453.1"/>
    </source>
</evidence>
<dbReference type="AlphaFoldDB" id="K1PUQ3"/>
<dbReference type="HOGENOM" id="CLU_2943963_0_0_1"/>
<dbReference type="EMBL" id="JH816391">
    <property type="protein sequence ID" value="EKC25453.1"/>
    <property type="molecule type" value="Genomic_DNA"/>
</dbReference>
<organism evidence="1">
    <name type="scientific">Magallana gigas</name>
    <name type="common">Pacific oyster</name>
    <name type="synonym">Crassostrea gigas</name>
    <dbReference type="NCBI Taxonomy" id="29159"/>
    <lineage>
        <taxon>Eukaryota</taxon>
        <taxon>Metazoa</taxon>
        <taxon>Spiralia</taxon>
        <taxon>Lophotrochozoa</taxon>
        <taxon>Mollusca</taxon>
        <taxon>Bivalvia</taxon>
        <taxon>Autobranchia</taxon>
        <taxon>Pteriomorphia</taxon>
        <taxon>Ostreida</taxon>
        <taxon>Ostreoidea</taxon>
        <taxon>Ostreidae</taxon>
        <taxon>Magallana</taxon>
    </lineage>
</organism>
<reference evidence="1" key="1">
    <citation type="journal article" date="2012" name="Nature">
        <title>The oyster genome reveals stress adaptation and complexity of shell formation.</title>
        <authorList>
            <person name="Zhang G."/>
            <person name="Fang X."/>
            <person name="Guo X."/>
            <person name="Li L."/>
            <person name="Luo R."/>
            <person name="Xu F."/>
            <person name="Yang P."/>
            <person name="Zhang L."/>
            <person name="Wang X."/>
            <person name="Qi H."/>
            <person name="Xiong Z."/>
            <person name="Que H."/>
            <person name="Xie Y."/>
            <person name="Holland P.W."/>
            <person name="Paps J."/>
            <person name="Zhu Y."/>
            <person name="Wu F."/>
            <person name="Chen Y."/>
            <person name="Wang J."/>
            <person name="Peng C."/>
            <person name="Meng J."/>
            <person name="Yang L."/>
            <person name="Liu J."/>
            <person name="Wen B."/>
            <person name="Zhang N."/>
            <person name="Huang Z."/>
            <person name="Zhu Q."/>
            <person name="Feng Y."/>
            <person name="Mount A."/>
            <person name="Hedgecock D."/>
            <person name="Xu Z."/>
            <person name="Liu Y."/>
            <person name="Domazet-Loso T."/>
            <person name="Du Y."/>
            <person name="Sun X."/>
            <person name="Zhang S."/>
            <person name="Liu B."/>
            <person name="Cheng P."/>
            <person name="Jiang X."/>
            <person name="Li J."/>
            <person name="Fan D."/>
            <person name="Wang W."/>
            <person name="Fu W."/>
            <person name="Wang T."/>
            <person name="Wang B."/>
            <person name="Zhang J."/>
            <person name="Peng Z."/>
            <person name="Li Y."/>
            <person name="Li N."/>
            <person name="Wang J."/>
            <person name="Chen M."/>
            <person name="He Y."/>
            <person name="Tan F."/>
            <person name="Song X."/>
            <person name="Zheng Q."/>
            <person name="Huang R."/>
            <person name="Yang H."/>
            <person name="Du X."/>
            <person name="Chen L."/>
            <person name="Yang M."/>
            <person name="Gaffney P.M."/>
            <person name="Wang S."/>
            <person name="Luo L."/>
            <person name="She Z."/>
            <person name="Ming Y."/>
            <person name="Huang W."/>
            <person name="Zhang S."/>
            <person name="Huang B."/>
            <person name="Zhang Y."/>
            <person name="Qu T."/>
            <person name="Ni P."/>
            <person name="Miao G."/>
            <person name="Wang J."/>
            <person name="Wang Q."/>
            <person name="Steinberg C.E."/>
            <person name="Wang H."/>
            <person name="Li N."/>
            <person name="Qian L."/>
            <person name="Zhang G."/>
            <person name="Li Y."/>
            <person name="Yang H."/>
            <person name="Liu X."/>
            <person name="Wang J."/>
            <person name="Yin Y."/>
            <person name="Wang J."/>
        </authorList>
    </citation>
    <scope>NUCLEOTIDE SEQUENCE [LARGE SCALE GENOMIC DNA]</scope>
    <source>
        <strain evidence="1">05x7-T-G4-1.051#20</strain>
    </source>
</reference>
<gene>
    <name evidence="1" type="ORF">CGI_10001260</name>
</gene>